<dbReference type="CDD" id="cd06257">
    <property type="entry name" value="DnaJ"/>
    <property type="match status" value="1"/>
</dbReference>
<dbReference type="PROSITE" id="PS00636">
    <property type="entry name" value="DNAJ_1"/>
    <property type="match status" value="1"/>
</dbReference>
<dbReference type="OMA" id="ANRTMFD"/>
<evidence type="ECO:0000256" key="1">
    <source>
        <dbReference type="SAM" id="MobiDB-lite"/>
    </source>
</evidence>
<keyword evidence="2" id="KW-0472">Membrane</keyword>
<dbReference type="PRINTS" id="PR00625">
    <property type="entry name" value="JDOMAIN"/>
</dbReference>
<evidence type="ECO:0000259" key="3">
    <source>
        <dbReference type="PROSITE" id="PS50076"/>
    </source>
</evidence>
<dbReference type="AlphaFoldDB" id="A0A484BB17"/>
<dbReference type="PANTHER" id="PTHR44873">
    <property type="entry name" value="DNAJ HOMOLOG SUBFAMILY C MEMBER 30, MITOCHONDRIAL"/>
    <property type="match status" value="1"/>
</dbReference>
<keyword evidence="2" id="KW-1133">Transmembrane helix</keyword>
<dbReference type="Pfam" id="PF00226">
    <property type="entry name" value="DnaJ"/>
    <property type="match status" value="1"/>
</dbReference>
<dbReference type="InterPro" id="IPR018253">
    <property type="entry name" value="DnaJ_domain_CS"/>
</dbReference>
<keyword evidence="5" id="KW-1185">Reference proteome</keyword>
<dbReference type="InterPro" id="IPR036869">
    <property type="entry name" value="J_dom_sf"/>
</dbReference>
<feature type="compositionally biased region" description="Basic and acidic residues" evidence="1">
    <location>
        <begin position="207"/>
        <end position="224"/>
    </location>
</feature>
<dbReference type="PROSITE" id="PS50076">
    <property type="entry name" value="DNAJ_2"/>
    <property type="match status" value="1"/>
</dbReference>
<accession>A0A484BB17</accession>
<dbReference type="KEGG" id="dnv:108659129"/>
<feature type="domain" description="J" evidence="3">
    <location>
        <begin position="26"/>
        <end position="91"/>
    </location>
</feature>
<reference evidence="4 5" key="1">
    <citation type="journal article" date="2019" name="J. Hered.">
        <title>An Improved Genome Assembly for Drosophila navojoa, the Basal Species in the mojavensis Cluster.</title>
        <authorList>
            <person name="Vanderlinde T."/>
            <person name="Dupim E.G."/>
            <person name="Nazario-Yepiz N.O."/>
            <person name="Carvalho A.B."/>
        </authorList>
    </citation>
    <scope>NUCLEOTIDE SEQUENCE [LARGE SCALE GENOMIC DNA]</scope>
    <source>
        <strain evidence="4">Navoj_Jal97</strain>
        <tissue evidence="4">Whole organism</tissue>
    </source>
</reference>
<dbReference type="EMBL" id="LSRL02000069">
    <property type="protein sequence ID" value="TDG45879.1"/>
    <property type="molecule type" value="Genomic_DNA"/>
</dbReference>
<evidence type="ECO:0000313" key="5">
    <source>
        <dbReference type="Proteomes" id="UP000295192"/>
    </source>
</evidence>
<comment type="caution">
    <text evidence="4">The sequence shown here is derived from an EMBL/GenBank/DDBJ whole genome shotgun (WGS) entry which is preliminary data.</text>
</comment>
<dbReference type="InterPro" id="IPR001623">
    <property type="entry name" value="DnaJ_domain"/>
</dbReference>
<dbReference type="Gene3D" id="1.10.287.110">
    <property type="entry name" value="DnaJ domain"/>
    <property type="match status" value="1"/>
</dbReference>
<feature type="region of interest" description="Disordered" evidence="1">
    <location>
        <begin position="207"/>
        <end position="234"/>
    </location>
</feature>
<proteinExistence type="predicted"/>
<keyword evidence="2" id="KW-0812">Transmembrane</keyword>
<dbReference type="SMART" id="SM00271">
    <property type="entry name" value="DnaJ"/>
    <property type="match status" value="1"/>
</dbReference>
<dbReference type="STRING" id="7232.A0A484BB17"/>
<organism evidence="4 5">
    <name type="scientific">Drosophila navojoa</name>
    <name type="common">Fruit fly</name>
    <dbReference type="NCBI Taxonomy" id="7232"/>
    <lineage>
        <taxon>Eukaryota</taxon>
        <taxon>Metazoa</taxon>
        <taxon>Ecdysozoa</taxon>
        <taxon>Arthropoda</taxon>
        <taxon>Hexapoda</taxon>
        <taxon>Insecta</taxon>
        <taxon>Pterygota</taxon>
        <taxon>Neoptera</taxon>
        <taxon>Endopterygota</taxon>
        <taxon>Diptera</taxon>
        <taxon>Brachycera</taxon>
        <taxon>Muscomorpha</taxon>
        <taxon>Ephydroidea</taxon>
        <taxon>Drosophilidae</taxon>
        <taxon>Drosophila</taxon>
    </lineage>
</organism>
<name>A0A484BB17_DRONA</name>
<dbReference type="SUPFAM" id="SSF46565">
    <property type="entry name" value="Chaperone J-domain"/>
    <property type="match status" value="1"/>
</dbReference>
<dbReference type="Proteomes" id="UP000295192">
    <property type="component" value="Unassembled WGS sequence"/>
</dbReference>
<sequence length="234" mass="27375">MLQHGQLLCRFLARCLYTTSGQWQISHYEALGISKSSTQTEIKAAYYKLSMVYHPDRNKGSESAAKKFREITQAYEVLGNYRLRRLYDKGIVHTAGPQYAQDLRDVGENVEYEEDDSQTKFYKSRFRKSTVGDAQGRTPIYDFDEWSRVHYGKSFDRRQEAQAKHERIRQQKETNRLSVQNDLVLFACLFAGVAMYLMFMAETSYDTPKRRAEERHKRNQEKELAPVANTPDNK</sequence>
<dbReference type="InterPro" id="IPR053025">
    <property type="entry name" value="Mito_ATP_Synthase-Asso"/>
</dbReference>
<evidence type="ECO:0000256" key="2">
    <source>
        <dbReference type="SAM" id="Phobius"/>
    </source>
</evidence>
<dbReference type="OrthoDB" id="291007at2759"/>
<feature type="transmembrane region" description="Helical" evidence="2">
    <location>
        <begin position="183"/>
        <end position="201"/>
    </location>
</feature>
<protein>
    <recommendedName>
        <fullName evidence="3">J domain-containing protein</fullName>
    </recommendedName>
</protein>
<gene>
    <name evidence="4" type="ORF">AWZ03_007734</name>
</gene>
<dbReference type="PANTHER" id="PTHR44873:SF1">
    <property type="entry name" value="DNAJ HOMOLOG SUBFAMILY C MEMBER 30, MITOCHONDRIAL"/>
    <property type="match status" value="1"/>
</dbReference>
<evidence type="ECO:0000313" key="4">
    <source>
        <dbReference type="EMBL" id="TDG45879.1"/>
    </source>
</evidence>